<name>B1WYN6_CROS5</name>
<dbReference type="eggNOG" id="COG2026">
    <property type="taxonomic scope" value="Bacteria"/>
</dbReference>
<reference evidence="2 3" key="1">
    <citation type="journal article" date="2008" name="Proc. Natl. Acad. Sci. U.S.A.">
        <title>The genome of Cyanothece 51142, a unicellular diazotrophic cyanobacterium important in the marine nitrogen cycle.</title>
        <authorList>
            <person name="Welsh E.A."/>
            <person name="Liberton M."/>
            <person name="Stoeckel J."/>
            <person name="Loh T."/>
            <person name="Elvitigala T."/>
            <person name="Wang C."/>
            <person name="Wollam A."/>
            <person name="Fulton R.S."/>
            <person name="Clifton S.W."/>
            <person name="Jacobs J.M."/>
            <person name="Aurora R."/>
            <person name="Ghosh B.K."/>
            <person name="Sherman L.A."/>
            <person name="Smith R.D."/>
            <person name="Wilson R.K."/>
            <person name="Pakrasi H.B."/>
        </authorList>
    </citation>
    <scope>NUCLEOTIDE SEQUENCE [LARGE SCALE GENOMIC DNA]</scope>
    <source>
        <strain evidence="3">ATCC 51142 / BH68</strain>
    </source>
</reference>
<dbReference type="AlphaFoldDB" id="B1WYN6"/>
<dbReference type="HOGENOM" id="CLU_155761_6_5_3"/>
<evidence type="ECO:0000256" key="1">
    <source>
        <dbReference type="ARBA" id="ARBA00022649"/>
    </source>
</evidence>
<dbReference type="EMBL" id="CP000806">
    <property type="protein sequence ID" value="ACB51053.1"/>
    <property type="molecule type" value="Genomic_DNA"/>
</dbReference>
<organism evidence="2 3">
    <name type="scientific">Crocosphaera subtropica (strain ATCC 51142 / BH68)</name>
    <name type="common">Cyanothece sp. (strain ATCC 51142)</name>
    <dbReference type="NCBI Taxonomy" id="43989"/>
    <lineage>
        <taxon>Bacteria</taxon>
        <taxon>Bacillati</taxon>
        <taxon>Cyanobacteriota</taxon>
        <taxon>Cyanophyceae</taxon>
        <taxon>Oscillatoriophycideae</taxon>
        <taxon>Chroococcales</taxon>
        <taxon>Aphanothecaceae</taxon>
        <taxon>Crocosphaera</taxon>
        <taxon>Crocosphaera subtropica</taxon>
    </lineage>
</organism>
<proteinExistence type="predicted"/>
<accession>B1WYN6</accession>
<dbReference type="InterPro" id="IPR035093">
    <property type="entry name" value="RelE/ParE_toxin_dom_sf"/>
</dbReference>
<protein>
    <recommendedName>
        <fullName evidence="4">Plasmid stabilization system protein</fullName>
    </recommendedName>
</protein>
<dbReference type="Proteomes" id="UP000001203">
    <property type="component" value="Chromosome circular"/>
</dbReference>
<dbReference type="STRING" id="43989.cce_1703"/>
<sequence length="83" mass="9890">MRDYIFLRQAERYLRKMQPNDQVRIFNALDSLIADASTLDIKSLKGRSDFRLRVGKYRILFREDRENQVYVITSIGSRGDVYK</sequence>
<keyword evidence="3" id="KW-1185">Reference proteome</keyword>
<evidence type="ECO:0008006" key="4">
    <source>
        <dbReference type="Google" id="ProtNLM"/>
    </source>
</evidence>
<dbReference type="InterPro" id="IPR007712">
    <property type="entry name" value="RelE/ParE_toxin"/>
</dbReference>
<evidence type="ECO:0000313" key="3">
    <source>
        <dbReference type="Proteomes" id="UP000001203"/>
    </source>
</evidence>
<dbReference type="OrthoDB" id="428094at2"/>
<evidence type="ECO:0000313" key="2">
    <source>
        <dbReference type="EMBL" id="ACB51053.1"/>
    </source>
</evidence>
<dbReference type="RefSeq" id="WP_009545521.1">
    <property type="nucleotide sequence ID" value="NC_010546.1"/>
</dbReference>
<dbReference type="KEGG" id="cyt:cce_1703"/>
<keyword evidence="1" id="KW-1277">Toxin-antitoxin system</keyword>
<dbReference type="Pfam" id="PF05016">
    <property type="entry name" value="ParE_toxin"/>
    <property type="match status" value="1"/>
</dbReference>
<gene>
    <name evidence="2" type="ordered locus">cce_1703</name>
</gene>
<dbReference type="Gene3D" id="3.30.2310.20">
    <property type="entry name" value="RelE-like"/>
    <property type="match status" value="1"/>
</dbReference>
<dbReference type="SUPFAM" id="SSF143011">
    <property type="entry name" value="RelE-like"/>
    <property type="match status" value="1"/>
</dbReference>